<accession>A0A9X9A3I9</accession>
<name>A0A9X9A3I9_BACCE</name>
<evidence type="ECO:0000313" key="2">
    <source>
        <dbReference type="Proteomes" id="UP000308444"/>
    </source>
</evidence>
<dbReference type="Proteomes" id="UP000308444">
    <property type="component" value="Unassembled WGS sequence"/>
</dbReference>
<comment type="caution">
    <text evidence="1">The sequence shown here is derived from an EMBL/GenBank/DDBJ whole genome shotgun (WGS) entry which is preliminary data.</text>
</comment>
<dbReference type="AlphaFoldDB" id="A0A9X9A3I9"/>
<dbReference type="EMBL" id="SZOH01002743">
    <property type="protein sequence ID" value="TKI93422.1"/>
    <property type="molecule type" value="Genomic_DNA"/>
</dbReference>
<sequence length="86" mass="9554">MLQLQNISVDYITPHVVKISLYRERQANSLSLALLEELQNILTQISEESNTRVVILTGAGEKAFCAGADLKERAGMNEEQVRHAVS</sequence>
<dbReference type="GO" id="GO:0006635">
    <property type="term" value="P:fatty acid beta-oxidation"/>
    <property type="evidence" value="ECO:0007669"/>
    <property type="project" value="TreeGrafter"/>
</dbReference>
<gene>
    <name evidence="1" type="ORF">FC695_30035</name>
</gene>
<dbReference type="GO" id="GO:0004300">
    <property type="term" value="F:enoyl-CoA hydratase activity"/>
    <property type="evidence" value="ECO:0007669"/>
    <property type="project" value="UniProtKB-EC"/>
</dbReference>
<keyword evidence="1" id="KW-0456">Lyase</keyword>
<protein>
    <submittedName>
        <fullName evidence="1">Enoyl-CoA hydratase</fullName>
        <ecNumber evidence="1">4.2.1.17</ecNumber>
    </submittedName>
</protein>
<proteinExistence type="predicted"/>
<feature type="non-terminal residue" evidence="1">
    <location>
        <position position="86"/>
    </location>
</feature>
<dbReference type="Pfam" id="PF00378">
    <property type="entry name" value="ECH_1"/>
    <property type="match status" value="1"/>
</dbReference>
<dbReference type="Gene3D" id="3.90.226.10">
    <property type="entry name" value="2-enoyl-CoA Hydratase, Chain A, domain 1"/>
    <property type="match status" value="1"/>
</dbReference>
<reference evidence="1 2" key="1">
    <citation type="journal article" date="2019" name="Environ. Microbiol.">
        <title>An active ?-lactamase is a part of an orchestrated cell wall stress resistance network of Bacillus subtilis and related rhizosphere species.</title>
        <authorList>
            <person name="Bucher T."/>
            <person name="Keren-Paz A."/>
            <person name="Hausser J."/>
            <person name="Olender T."/>
            <person name="Cytryn E."/>
            <person name="Kolodkin-Gal I."/>
        </authorList>
    </citation>
    <scope>NUCLEOTIDE SEQUENCE [LARGE SCALE GENOMIC DNA]</scope>
    <source>
        <strain evidence="1 2">I32</strain>
    </source>
</reference>
<organism evidence="1 2">
    <name type="scientific">Bacillus cereus</name>
    <dbReference type="NCBI Taxonomy" id="1396"/>
    <lineage>
        <taxon>Bacteria</taxon>
        <taxon>Bacillati</taxon>
        <taxon>Bacillota</taxon>
        <taxon>Bacilli</taxon>
        <taxon>Bacillales</taxon>
        <taxon>Bacillaceae</taxon>
        <taxon>Bacillus</taxon>
        <taxon>Bacillus cereus group</taxon>
    </lineage>
</organism>
<dbReference type="PANTHER" id="PTHR11941:SF54">
    <property type="entry name" value="ENOYL-COA HYDRATASE, MITOCHONDRIAL"/>
    <property type="match status" value="1"/>
</dbReference>
<dbReference type="EC" id="4.2.1.17" evidence="1"/>
<dbReference type="PANTHER" id="PTHR11941">
    <property type="entry name" value="ENOYL-COA HYDRATASE-RELATED"/>
    <property type="match status" value="1"/>
</dbReference>
<dbReference type="InterPro" id="IPR029045">
    <property type="entry name" value="ClpP/crotonase-like_dom_sf"/>
</dbReference>
<evidence type="ECO:0000313" key="1">
    <source>
        <dbReference type="EMBL" id="TKI93422.1"/>
    </source>
</evidence>
<dbReference type="SUPFAM" id="SSF52096">
    <property type="entry name" value="ClpP/crotonase"/>
    <property type="match status" value="1"/>
</dbReference>
<dbReference type="InterPro" id="IPR001753">
    <property type="entry name" value="Enoyl-CoA_hydra/iso"/>
</dbReference>